<evidence type="ECO:0000313" key="4">
    <source>
        <dbReference type="Proteomes" id="UP001141552"/>
    </source>
</evidence>
<comment type="caution">
    <text evidence="3">The sequence shown here is derived from an EMBL/GenBank/DDBJ whole genome shotgun (WGS) entry which is preliminary data.</text>
</comment>
<sequence length="373" mass="42358">MHAEKKVKVTKKMNIYFPSAIVEEIIARLPTKSLARILCMSKEWYSYRSNGKLDKLRSKLAPLEIRILDPEASGLHRSWDFDDFLTTPAPLSFPLERPNFPTDQWIGSCNGLVCVALDQQCNQLVLWNPTTGVYRQLPDKPVDTSSYAAYPVFGFGYDSVSDDYKIFLSSIDDRGYEDDISTTLIYSLRANSWKEIYTEGLGYVDKGLFLNGALHWDYNGKEIVVFDLEKEVIHDFLLPPLELNILDKARQNFTAYPVGLGIVGGYLSVSGYDSRLQIWIMKEYGVQESWVRIIELATATISEVYYKCDDLLPQCINDQGYMVIQHEKGINLIDFNLERSDTAKLYPLSFPSEGALLFTAELTSPFCFSNGTA</sequence>
<dbReference type="InterPro" id="IPR011043">
    <property type="entry name" value="Gal_Oxase/kelch_b-propeller"/>
</dbReference>
<protein>
    <recommendedName>
        <fullName evidence="5">F-box domain-containing protein</fullName>
    </recommendedName>
</protein>
<evidence type="ECO:0000313" key="3">
    <source>
        <dbReference type="EMBL" id="KAJ4843906.1"/>
    </source>
</evidence>
<dbReference type="Pfam" id="PF07734">
    <property type="entry name" value="FBA_1"/>
    <property type="match status" value="1"/>
</dbReference>
<dbReference type="OrthoDB" id="851733at2759"/>
<keyword evidence="4" id="KW-1185">Reference proteome</keyword>
<dbReference type="PANTHER" id="PTHR31672">
    <property type="entry name" value="BNACNNG10540D PROTEIN"/>
    <property type="match status" value="1"/>
</dbReference>
<dbReference type="InterPro" id="IPR017451">
    <property type="entry name" value="F-box-assoc_interact_dom"/>
</dbReference>
<dbReference type="InterPro" id="IPR006527">
    <property type="entry name" value="F-box-assoc_dom_typ1"/>
</dbReference>
<dbReference type="InterPro" id="IPR001810">
    <property type="entry name" value="F-box_dom"/>
</dbReference>
<dbReference type="InterPro" id="IPR050796">
    <property type="entry name" value="SCF_F-box_component"/>
</dbReference>
<organism evidence="3 4">
    <name type="scientific">Turnera subulata</name>
    <dbReference type="NCBI Taxonomy" id="218843"/>
    <lineage>
        <taxon>Eukaryota</taxon>
        <taxon>Viridiplantae</taxon>
        <taxon>Streptophyta</taxon>
        <taxon>Embryophyta</taxon>
        <taxon>Tracheophyta</taxon>
        <taxon>Spermatophyta</taxon>
        <taxon>Magnoliopsida</taxon>
        <taxon>eudicotyledons</taxon>
        <taxon>Gunneridae</taxon>
        <taxon>Pentapetalae</taxon>
        <taxon>rosids</taxon>
        <taxon>fabids</taxon>
        <taxon>Malpighiales</taxon>
        <taxon>Passifloraceae</taxon>
        <taxon>Turnera</taxon>
    </lineage>
</organism>
<feature type="domain" description="F-box associated beta-propeller type 1" evidence="2">
    <location>
        <begin position="107"/>
        <end position="330"/>
    </location>
</feature>
<dbReference type="SUPFAM" id="SSF81383">
    <property type="entry name" value="F-box domain"/>
    <property type="match status" value="1"/>
</dbReference>
<dbReference type="EMBL" id="JAKUCV010002114">
    <property type="protein sequence ID" value="KAJ4843906.1"/>
    <property type="molecule type" value="Genomic_DNA"/>
</dbReference>
<feature type="domain" description="F-box" evidence="1">
    <location>
        <begin position="18"/>
        <end position="46"/>
    </location>
</feature>
<reference evidence="3" key="1">
    <citation type="submission" date="2022-02" db="EMBL/GenBank/DDBJ databases">
        <authorList>
            <person name="Henning P.M."/>
            <person name="McCubbin A.G."/>
            <person name="Shore J.S."/>
        </authorList>
    </citation>
    <scope>NUCLEOTIDE SEQUENCE</scope>
    <source>
        <strain evidence="3">F60SS</strain>
        <tissue evidence="3">Leaves</tissue>
    </source>
</reference>
<dbReference type="SUPFAM" id="SSF50965">
    <property type="entry name" value="Galactose oxidase, central domain"/>
    <property type="match status" value="1"/>
</dbReference>
<dbReference type="InterPro" id="IPR036047">
    <property type="entry name" value="F-box-like_dom_sf"/>
</dbReference>
<evidence type="ECO:0008006" key="5">
    <source>
        <dbReference type="Google" id="ProtNLM"/>
    </source>
</evidence>
<dbReference type="Proteomes" id="UP001141552">
    <property type="component" value="Unassembled WGS sequence"/>
</dbReference>
<dbReference type="NCBIfam" id="TIGR01640">
    <property type="entry name" value="F_box_assoc_1"/>
    <property type="match status" value="1"/>
</dbReference>
<proteinExistence type="predicted"/>
<name>A0A9Q0G8P3_9ROSI</name>
<reference evidence="3" key="2">
    <citation type="journal article" date="2023" name="Plants (Basel)">
        <title>Annotation of the Turnera subulata (Passifloraceae) Draft Genome Reveals the S-Locus Evolved after the Divergence of Turneroideae from Passifloroideae in a Stepwise Manner.</title>
        <authorList>
            <person name="Henning P.M."/>
            <person name="Roalson E.H."/>
            <person name="Mir W."/>
            <person name="McCubbin A.G."/>
            <person name="Shore J.S."/>
        </authorList>
    </citation>
    <scope>NUCLEOTIDE SEQUENCE</scope>
    <source>
        <strain evidence="3">F60SS</strain>
    </source>
</reference>
<accession>A0A9Q0G8P3</accession>
<dbReference type="Pfam" id="PF00646">
    <property type="entry name" value="F-box"/>
    <property type="match status" value="1"/>
</dbReference>
<gene>
    <name evidence="3" type="ORF">Tsubulata_034255</name>
</gene>
<evidence type="ECO:0000259" key="1">
    <source>
        <dbReference type="Pfam" id="PF00646"/>
    </source>
</evidence>
<evidence type="ECO:0000259" key="2">
    <source>
        <dbReference type="Pfam" id="PF07734"/>
    </source>
</evidence>
<dbReference type="AlphaFoldDB" id="A0A9Q0G8P3"/>
<dbReference type="PANTHER" id="PTHR31672:SF13">
    <property type="entry name" value="F-BOX PROTEIN CPR30-LIKE"/>
    <property type="match status" value="1"/>
</dbReference>